<evidence type="ECO:0000256" key="1">
    <source>
        <dbReference type="SAM" id="Phobius"/>
    </source>
</evidence>
<dbReference type="RefSeq" id="WP_091393904.1">
    <property type="nucleotide sequence ID" value="NZ_FNQY01000003.1"/>
</dbReference>
<proteinExistence type="predicted"/>
<accession>A0A1H3WKC1</accession>
<keyword evidence="1" id="KW-1133">Transmembrane helix</keyword>
<protein>
    <submittedName>
        <fullName evidence="2">Uncharacterized protein</fullName>
    </submittedName>
</protein>
<evidence type="ECO:0000313" key="2">
    <source>
        <dbReference type="EMBL" id="SDZ87597.1"/>
    </source>
</evidence>
<dbReference type="OrthoDB" id="9765926at2"/>
<organism evidence="2 3">
    <name type="scientific">Arachidicoccus rhizosphaerae</name>
    <dbReference type="NCBI Taxonomy" id="551991"/>
    <lineage>
        <taxon>Bacteria</taxon>
        <taxon>Pseudomonadati</taxon>
        <taxon>Bacteroidota</taxon>
        <taxon>Chitinophagia</taxon>
        <taxon>Chitinophagales</taxon>
        <taxon>Chitinophagaceae</taxon>
        <taxon>Arachidicoccus</taxon>
    </lineage>
</organism>
<dbReference type="AlphaFoldDB" id="A0A1H3WKC1"/>
<dbReference type="Proteomes" id="UP000199041">
    <property type="component" value="Unassembled WGS sequence"/>
</dbReference>
<keyword evidence="1" id="KW-0472">Membrane</keyword>
<sequence length="183" mass="20189">MKFLPVNTNPFGVKYARIAGICSIAALSMILGNLTGCGPLKKSTNNNTAQLKQKGPFNLKTAQHNHDTLAIRSFLAGNWTLNKMCHSGFAGLKCDTSIQQNWQLDSLGTISWITEGDESGKDHYHFVPATGNQAAMPAKDTAWVLFLNQGRRGYVIRNLSKDSLALSEFPLMMDNTTTYYLSR</sequence>
<evidence type="ECO:0000313" key="3">
    <source>
        <dbReference type="Proteomes" id="UP000199041"/>
    </source>
</evidence>
<keyword evidence="1" id="KW-0812">Transmembrane</keyword>
<gene>
    <name evidence="2" type="ORF">SAMN05192529_103102</name>
</gene>
<dbReference type="EMBL" id="FNQY01000003">
    <property type="protein sequence ID" value="SDZ87597.1"/>
    <property type="molecule type" value="Genomic_DNA"/>
</dbReference>
<feature type="transmembrane region" description="Helical" evidence="1">
    <location>
        <begin position="15"/>
        <end position="34"/>
    </location>
</feature>
<name>A0A1H3WKC1_9BACT</name>
<reference evidence="2 3" key="1">
    <citation type="submission" date="2016-10" db="EMBL/GenBank/DDBJ databases">
        <authorList>
            <person name="de Groot N.N."/>
        </authorList>
    </citation>
    <scope>NUCLEOTIDE SEQUENCE [LARGE SCALE GENOMIC DNA]</scope>
    <source>
        <strain evidence="2 3">Vu-144</strain>
    </source>
</reference>
<keyword evidence="3" id="KW-1185">Reference proteome</keyword>